<evidence type="ECO:0000256" key="3">
    <source>
        <dbReference type="ARBA" id="ARBA00022679"/>
    </source>
</evidence>
<comment type="caution">
    <text evidence="11">The sequence shown here is derived from an EMBL/GenBank/DDBJ whole genome shotgun (WGS) entry which is preliminary data.</text>
</comment>
<sequence>MIMIGFGFELCDLVGLGVSLALRMWGKRFVALKVQKSADHYTETAMDEITILKQIAEGDPDDKKCVVKLLDHFKHSGPNGQHVCTVFEYLGDNLLTLIKYSDYRGVPLHKVKEISYHFLVRLDYLHRQLSIIHTDLKPENILLMSMIDRTGSRIQQSRAPFILLGADADVETSTEVEASPNTRLNVRTVEDQSTSSINANRSLDAGGPNGYRPGSQCSKRGNRTTRQKLLASIDLKFKLVDFGNACWTCKLCVPNAERNNGLV</sequence>
<dbReference type="PANTHER" id="PTHR47634:SF9">
    <property type="entry name" value="PROTEIN KINASE DOMAIN-CONTAINING PROTEIN-RELATED"/>
    <property type="match status" value="1"/>
</dbReference>
<keyword evidence="4" id="KW-0547">Nucleotide-binding</keyword>
<dbReference type="Pfam" id="PF00069">
    <property type="entry name" value="Pkinase"/>
    <property type="match status" value="1"/>
</dbReference>
<evidence type="ECO:0000256" key="1">
    <source>
        <dbReference type="ARBA" id="ARBA00012513"/>
    </source>
</evidence>
<organism evidence="11 12">
    <name type="scientific">Malus domestica</name>
    <name type="common">Apple</name>
    <name type="synonym">Pyrus malus</name>
    <dbReference type="NCBI Taxonomy" id="3750"/>
    <lineage>
        <taxon>Eukaryota</taxon>
        <taxon>Viridiplantae</taxon>
        <taxon>Streptophyta</taxon>
        <taxon>Embryophyta</taxon>
        <taxon>Tracheophyta</taxon>
        <taxon>Spermatophyta</taxon>
        <taxon>Magnoliopsida</taxon>
        <taxon>eudicotyledons</taxon>
        <taxon>Gunneridae</taxon>
        <taxon>Pentapetalae</taxon>
        <taxon>rosids</taxon>
        <taxon>fabids</taxon>
        <taxon>Rosales</taxon>
        <taxon>Rosaceae</taxon>
        <taxon>Amygdaloideae</taxon>
        <taxon>Maleae</taxon>
        <taxon>Malus</taxon>
    </lineage>
</organism>
<gene>
    <name evidence="11" type="ORF">DVH24_002348</name>
</gene>
<dbReference type="SUPFAM" id="SSF56112">
    <property type="entry name" value="Protein kinase-like (PK-like)"/>
    <property type="match status" value="1"/>
</dbReference>
<dbReference type="InterPro" id="IPR011009">
    <property type="entry name" value="Kinase-like_dom_sf"/>
</dbReference>
<evidence type="ECO:0000256" key="8">
    <source>
        <dbReference type="ARBA" id="ARBA00048679"/>
    </source>
</evidence>
<dbReference type="Proteomes" id="UP000290289">
    <property type="component" value="Chromosome 13"/>
</dbReference>
<dbReference type="GO" id="GO:0005524">
    <property type="term" value="F:ATP binding"/>
    <property type="evidence" value="ECO:0007669"/>
    <property type="project" value="UniProtKB-KW"/>
</dbReference>
<dbReference type="GO" id="GO:0004674">
    <property type="term" value="F:protein serine/threonine kinase activity"/>
    <property type="evidence" value="ECO:0007669"/>
    <property type="project" value="UniProtKB-KW"/>
</dbReference>
<keyword evidence="12" id="KW-1185">Reference proteome</keyword>
<evidence type="ECO:0000256" key="9">
    <source>
        <dbReference type="SAM" id="MobiDB-lite"/>
    </source>
</evidence>
<name>A0A498I6G3_MALDO</name>
<dbReference type="InterPro" id="IPR000719">
    <property type="entry name" value="Prot_kinase_dom"/>
</dbReference>
<dbReference type="SMART" id="SM00220">
    <property type="entry name" value="S_TKc"/>
    <property type="match status" value="1"/>
</dbReference>
<dbReference type="GO" id="GO:0050684">
    <property type="term" value="P:regulation of mRNA processing"/>
    <property type="evidence" value="ECO:0007669"/>
    <property type="project" value="TreeGrafter"/>
</dbReference>
<dbReference type="Gene3D" id="1.10.510.10">
    <property type="entry name" value="Transferase(Phosphotransferase) domain 1"/>
    <property type="match status" value="1"/>
</dbReference>
<evidence type="ECO:0000256" key="4">
    <source>
        <dbReference type="ARBA" id="ARBA00022741"/>
    </source>
</evidence>
<keyword evidence="2" id="KW-0723">Serine/threonine-protein kinase</keyword>
<comment type="catalytic activity">
    <reaction evidence="7">
        <text>L-threonyl-[protein] + ATP = O-phospho-L-threonyl-[protein] + ADP + H(+)</text>
        <dbReference type="Rhea" id="RHEA:46608"/>
        <dbReference type="Rhea" id="RHEA-COMP:11060"/>
        <dbReference type="Rhea" id="RHEA-COMP:11605"/>
        <dbReference type="ChEBI" id="CHEBI:15378"/>
        <dbReference type="ChEBI" id="CHEBI:30013"/>
        <dbReference type="ChEBI" id="CHEBI:30616"/>
        <dbReference type="ChEBI" id="CHEBI:61977"/>
        <dbReference type="ChEBI" id="CHEBI:456216"/>
        <dbReference type="EC" id="2.7.11.1"/>
    </reaction>
</comment>
<evidence type="ECO:0000256" key="7">
    <source>
        <dbReference type="ARBA" id="ARBA00047899"/>
    </source>
</evidence>
<evidence type="ECO:0000256" key="6">
    <source>
        <dbReference type="ARBA" id="ARBA00022840"/>
    </source>
</evidence>
<keyword evidence="6" id="KW-0067">ATP-binding</keyword>
<feature type="region of interest" description="Disordered" evidence="9">
    <location>
        <begin position="174"/>
        <end position="223"/>
    </location>
</feature>
<dbReference type="InterPro" id="IPR008271">
    <property type="entry name" value="Ser/Thr_kinase_AS"/>
</dbReference>
<feature type="compositionally biased region" description="Polar residues" evidence="9">
    <location>
        <begin position="175"/>
        <end position="201"/>
    </location>
</feature>
<dbReference type="AlphaFoldDB" id="A0A498I6G3"/>
<dbReference type="EMBL" id="RDQH01000339">
    <property type="protein sequence ID" value="RXH78830.1"/>
    <property type="molecule type" value="Genomic_DNA"/>
</dbReference>
<comment type="catalytic activity">
    <reaction evidence="8">
        <text>L-seryl-[protein] + ATP = O-phospho-L-seryl-[protein] + ADP + H(+)</text>
        <dbReference type="Rhea" id="RHEA:17989"/>
        <dbReference type="Rhea" id="RHEA-COMP:9863"/>
        <dbReference type="Rhea" id="RHEA-COMP:11604"/>
        <dbReference type="ChEBI" id="CHEBI:15378"/>
        <dbReference type="ChEBI" id="CHEBI:29999"/>
        <dbReference type="ChEBI" id="CHEBI:30616"/>
        <dbReference type="ChEBI" id="CHEBI:83421"/>
        <dbReference type="ChEBI" id="CHEBI:456216"/>
        <dbReference type="EC" id="2.7.11.1"/>
    </reaction>
</comment>
<evidence type="ECO:0000313" key="11">
    <source>
        <dbReference type="EMBL" id="RXH78830.1"/>
    </source>
</evidence>
<dbReference type="EC" id="2.7.11.1" evidence="1"/>
<feature type="domain" description="Protein kinase" evidence="10">
    <location>
        <begin position="8"/>
        <end position="263"/>
    </location>
</feature>
<proteinExistence type="predicted"/>
<dbReference type="PROSITE" id="PS50011">
    <property type="entry name" value="PROTEIN_KINASE_DOM"/>
    <property type="match status" value="1"/>
</dbReference>
<evidence type="ECO:0000259" key="10">
    <source>
        <dbReference type="PROSITE" id="PS50011"/>
    </source>
</evidence>
<dbReference type="PROSITE" id="PS00108">
    <property type="entry name" value="PROTEIN_KINASE_ST"/>
    <property type="match status" value="1"/>
</dbReference>
<dbReference type="PANTHER" id="PTHR47634">
    <property type="entry name" value="PROTEIN KINASE DOMAIN-CONTAINING PROTEIN-RELATED"/>
    <property type="match status" value="1"/>
</dbReference>
<keyword evidence="3" id="KW-0808">Transferase</keyword>
<evidence type="ECO:0000313" key="12">
    <source>
        <dbReference type="Proteomes" id="UP000290289"/>
    </source>
</evidence>
<dbReference type="Gene3D" id="3.30.200.20">
    <property type="entry name" value="Phosphorylase Kinase, domain 1"/>
    <property type="match status" value="1"/>
</dbReference>
<protein>
    <recommendedName>
        <fullName evidence="1">non-specific serine/threonine protein kinase</fullName>
        <ecNumber evidence="1">2.7.11.1</ecNumber>
    </recommendedName>
</protein>
<reference evidence="11 12" key="1">
    <citation type="submission" date="2018-10" db="EMBL/GenBank/DDBJ databases">
        <title>A high-quality apple genome assembly.</title>
        <authorList>
            <person name="Hu J."/>
        </authorList>
    </citation>
    <scope>NUCLEOTIDE SEQUENCE [LARGE SCALE GENOMIC DNA]</scope>
    <source>
        <strain evidence="12">cv. HFTH1</strain>
        <tissue evidence="11">Young leaf</tissue>
    </source>
</reference>
<accession>A0A498I6G3</accession>
<keyword evidence="5" id="KW-0418">Kinase</keyword>
<evidence type="ECO:0000256" key="2">
    <source>
        <dbReference type="ARBA" id="ARBA00022527"/>
    </source>
</evidence>
<dbReference type="InterPro" id="IPR051334">
    <property type="entry name" value="SRPK"/>
</dbReference>
<evidence type="ECO:0000256" key="5">
    <source>
        <dbReference type="ARBA" id="ARBA00022777"/>
    </source>
</evidence>
<dbReference type="GO" id="GO:0000245">
    <property type="term" value="P:spliceosomal complex assembly"/>
    <property type="evidence" value="ECO:0007669"/>
    <property type="project" value="TreeGrafter"/>
</dbReference>
<dbReference type="STRING" id="3750.A0A498I6G3"/>